<keyword evidence="9" id="KW-1185">Reference proteome</keyword>
<gene>
    <name evidence="8" type="ORF">PHYBLDRAFT_154166</name>
</gene>
<feature type="transmembrane region" description="Helical" evidence="6">
    <location>
        <begin position="205"/>
        <end position="225"/>
    </location>
</feature>
<evidence type="ECO:0000259" key="7">
    <source>
        <dbReference type="PROSITE" id="PS50850"/>
    </source>
</evidence>
<dbReference type="Proteomes" id="UP000077315">
    <property type="component" value="Unassembled WGS sequence"/>
</dbReference>
<dbReference type="InterPro" id="IPR020846">
    <property type="entry name" value="MFS_dom"/>
</dbReference>
<dbReference type="GO" id="GO:0016020">
    <property type="term" value="C:membrane"/>
    <property type="evidence" value="ECO:0007669"/>
    <property type="project" value="UniProtKB-SubCell"/>
</dbReference>
<accession>A0A167QF05</accession>
<feature type="transmembrane region" description="Helical" evidence="6">
    <location>
        <begin position="324"/>
        <end position="344"/>
    </location>
</feature>
<dbReference type="SUPFAM" id="SSF103473">
    <property type="entry name" value="MFS general substrate transporter"/>
    <property type="match status" value="1"/>
</dbReference>
<evidence type="ECO:0000256" key="5">
    <source>
        <dbReference type="ARBA" id="ARBA00023136"/>
    </source>
</evidence>
<feature type="transmembrane region" description="Helical" evidence="6">
    <location>
        <begin position="112"/>
        <end position="135"/>
    </location>
</feature>
<keyword evidence="5 6" id="KW-0472">Membrane</keyword>
<dbReference type="STRING" id="763407.A0A167QF05"/>
<reference evidence="9" key="1">
    <citation type="submission" date="2015-06" db="EMBL/GenBank/DDBJ databases">
        <title>Expansion of signal transduction pathways in fungi by whole-genome duplication.</title>
        <authorList>
            <consortium name="DOE Joint Genome Institute"/>
            <person name="Corrochano L.M."/>
            <person name="Kuo A."/>
            <person name="Marcet-Houben M."/>
            <person name="Polaino S."/>
            <person name="Salamov A."/>
            <person name="Villalobos J.M."/>
            <person name="Alvarez M.I."/>
            <person name="Avalos J."/>
            <person name="Benito E.P."/>
            <person name="Benoit I."/>
            <person name="Burger G."/>
            <person name="Camino L.P."/>
            <person name="Canovas D."/>
            <person name="Cerda-Olmedo E."/>
            <person name="Cheng J.-F."/>
            <person name="Dominguez A."/>
            <person name="Elias M."/>
            <person name="Eslava A.P."/>
            <person name="Glaser F."/>
            <person name="Grimwood J."/>
            <person name="Gutierrez G."/>
            <person name="Heitman J."/>
            <person name="Henrissat B."/>
            <person name="Iturriaga E.A."/>
            <person name="Lang B.F."/>
            <person name="Lavin J.L."/>
            <person name="Lee S."/>
            <person name="Li W."/>
            <person name="Lindquist E."/>
            <person name="Lopez-Garcia S."/>
            <person name="Luque E.M."/>
            <person name="Marcos A.T."/>
            <person name="Martin J."/>
            <person name="McCluskey K."/>
            <person name="Medina H.R."/>
            <person name="Miralles-Duran A."/>
            <person name="Miyazaki A."/>
            <person name="Munoz-Torres E."/>
            <person name="Oguiza J.A."/>
            <person name="Ohm R."/>
            <person name="Olmedo M."/>
            <person name="Orejas M."/>
            <person name="Ortiz-Castellanos L."/>
            <person name="Pisabarro A.G."/>
            <person name="Rodriguez-Romero J."/>
            <person name="Ruiz-Herrera J."/>
            <person name="Ruiz-Vazquez R."/>
            <person name="Sanz C."/>
            <person name="Schackwitz W."/>
            <person name="Schmutz J."/>
            <person name="Shahriari M."/>
            <person name="Shelest E."/>
            <person name="Silva-Franco F."/>
            <person name="Soanes D."/>
            <person name="Syed K."/>
            <person name="Tagua V.G."/>
            <person name="Talbot N.J."/>
            <person name="Thon M."/>
            <person name="De vries R.P."/>
            <person name="Wiebenga A."/>
            <person name="Yadav J.S."/>
            <person name="Braun E.L."/>
            <person name="Baker S."/>
            <person name="Garre V."/>
            <person name="Horwitz B."/>
            <person name="Torres-Martinez S."/>
            <person name="Idnurm A."/>
            <person name="Herrera-Estrella A."/>
            <person name="Gabaldon T."/>
            <person name="Grigoriev I.V."/>
        </authorList>
    </citation>
    <scope>NUCLEOTIDE SEQUENCE [LARGE SCALE GENOMIC DNA]</scope>
    <source>
        <strain evidence="9">NRRL 1555(-)</strain>
    </source>
</reference>
<feature type="transmembrane region" description="Helical" evidence="6">
    <location>
        <begin position="141"/>
        <end position="161"/>
    </location>
</feature>
<dbReference type="FunCoup" id="A0A167QF05">
    <property type="interactions" value="100"/>
</dbReference>
<keyword evidence="3 6" id="KW-0812">Transmembrane</keyword>
<comment type="subcellular location">
    <subcellularLocation>
        <location evidence="1">Membrane</location>
        <topology evidence="1">Multi-pass membrane protein</topology>
    </subcellularLocation>
</comment>
<protein>
    <recommendedName>
        <fullName evidence="7">Major facilitator superfamily (MFS) profile domain-containing protein</fullName>
    </recommendedName>
</protein>
<dbReference type="GO" id="GO:0022857">
    <property type="term" value="F:transmembrane transporter activity"/>
    <property type="evidence" value="ECO:0007669"/>
    <property type="project" value="InterPro"/>
</dbReference>
<feature type="transmembrane region" description="Helical" evidence="6">
    <location>
        <begin position="413"/>
        <end position="437"/>
    </location>
</feature>
<feature type="transmembrane region" description="Helical" evidence="6">
    <location>
        <begin position="82"/>
        <end position="100"/>
    </location>
</feature>
<dbReference type="Pfam" id="PF07690">
    <property type="entry name" value="MFS_1"/>
    <property type="match status" value="1"/>
</dbReference>
<keyword evidence="2" id="KW-0813">Transport</keyword>
<organism evidence="8 9">
    <name type="scientific">Phycomyces blakesleeanus (strain ATCC 8743b / DSM 1359 / FGSC 10004 / NBRC 33097 / NRRL 1555)</name>
    <dbReference type="NCBI Taxonomy" id="763407"/>
    <lineage>
        <taxon>Eukaryota</taxon>
        <taxon>Fungi</taxon>
        <taxon>Fungi incertae sedis</taxon>
        <taxon>Mucoromycota</taxon>
        <taxon>Mucoromycotina</taxon>
        <taxon>Mucoromycetes</taxon>
        <taxon>Mucorales</taxon>
        <taxon>Phycomycetaceae</taxon>
        <taxon>Phycomyces</taxon>
    </lineage>
</organism>
<evidence type="ECO:0000313" key="8">
    <source>
        <dbReference type="EMBL" id="OAD79599.1"/>
    </source>
</evidence>
<dbReference type="VEuPathDB" id="FungiDB:PHYBLDRAFT_154166"/>
<sequence>MPAKVEIPSFDTYKLETRLETLTDIERPEDAKSTAQLVRKLDSRLLPVLCVLYLLSYIDRSNIGNAKLGGLEEDLGLSKSEYQWALSIFYFAYVIFDLPSNIVMRRWRPSHWLGILMGLWGIVATAMAACTNFGGLAASRFMLGVFEAGFFPGVIYFMSLWYTRQEYGRRIGFFWSFGSLAGAFGGLLAYAISQIPNDNLRSWQWLFIIEGVPSIVLSIFAAWYLPNNPETARFLTGEERGLAISRLAKVSSVFHDWKVYAYMIIYVSGTVSLQGVTLFLPSIVAEMGTWPKSTAQALTTPPYFLAFLVTIGIGYSSDKLFERAYHMIAVNVFAMAGFLVLMFVPHEDVAANYFGACIVTASVYANVSIKVAWFNNNFAGLTRRAVASASIVSVGTIGGAIGGQIYYDPPLYFAGNTIAFSCVAFQTLLTIVVRLALLRENKRRDAMTADMKEQEIIRHGGMELVGDRHPDFRYVL</sequence>
<evidence type="ECO:0000256" key="2">
    <source>
        <dbReference type="ARBA" id="ARBA00022448"/>
    </source>
</evidence>
<dbReference type="OrthoDB" id="2985014at2759"/>
<dbReference type="RefSeq" id="XP_018297639.1">
    <property type="nucleotide sequence ID" value="XM_018433303.1"/>
</dbReference>
<evidence type="ECO:0000256" key="4">
    <source>
        <dbReference type="ARBA" id="ARBA00022989"/>
    </source>
</evidence>
<feature type="transmembrane region" description="Helical" evidence="6">
    <location>
        <begin position="300"/>
        <end position="317"/>
    </location>
</feature>
<feature type="transmembrane region" description="Helical" evidence="6">
    <location>
        <begin position="259"/>
        <end position="280"/>
    </location>
</feature>
<feature type="transmembrane region" description="Helical" evidence="6">
    <location>
        <begin position="173"/>
        <end position="193"/>
    </location>
</feature>
<dbReference type="FunFam" id="1.20.1250.20:FF:000013">
    <property type="entry name" value="MFS general substrate transporter"/>
    <property type="match status" value="1"/>
</dbReference>
<dbReference type="FunFam" id="1.20.1250.20:FF:000034">
    <property type="entry name" value="MFS general substrate transporter"/>
    <property type="match status" value="1"/>
</dbReference>
<name>A0A167QF05_PHYB8</name>
<evidence type="ECO:0000256" key="6">
    <source>
        <dbReference type="SAM" id="Phobius"/>
    </source>
</evidence>
<evidence type="ECO:0000313" key="9">
    <source>
        <dbReference type="Proteomes" id="UP000077315"/>
    </source>
</evidence>
<feature type="domain" description="Major facilitator superfamily (MFS) profile" evidence="7">
    <location>
        <begin position="45"/>
        <end position="442"/>
    </location>
</feature>
<dbReference type="InterPro" id="IPR011701">
    <property type="entry name" value="MFS"/>
</dbReference>
<dbReference type="PANTHER" id="PTHR43791:SF36">
    <property type="entry name" value="TRANSPORTER, PUTATIVE (AFU_ORTHOLOGUE AFUA_6G08340)-RELATED"/>
    <property type="match status" value="1"/>
</dbReference>
<proteinExistence type="predicted"/>
<feature type="transmembrane region" description="Helical" evidence="6">
    <location>
        <begin position="385"/>
        <end position="407"/>
    </location>
</feature>
<dbReference type="InterPro" id="IPR036259">
    <property type="entry name" value="MFS_trans_sf"/>
</dbReference>
<dbReference type="AlphaFoldDB" id="A0A167QF05"/>
<dbReference type="EMBL" id="KV440972">
    <property type="protein sequence ID" value="OAD79599.1"/>
    <property type="molecule type" value="Genomic_DNA"/>
</dbReference>
<dbReference type="Gene3D" id="1.20.1250.20">
    <property type="entry name" value="MFS general substrate transporter like domains"/>
    <property type="match status" value="2"/>
</dbReference>
<keyword evidence="4 6" id="KW-1133">Transmembrane helix</keyword>
<dbReference type="PANTHER" id="PTHR43791">
    <property type="entry name" value="PERMEASE-RELATED"/>
    <property type="match status" value="1"/>
</dbReference>
<feature type="transmembrane region" description="Helical" evidence="6">
    <location>
        <begin position="350"/>
        <end position="373"/>
    </location>
</feature>
<dbReference type="GeneID" id="28994209"/>
<dbReference type="InParanoid" id="A0A167QF05"/>
<dbReference type="PROSITE" id="PS50850">
    <property type="entry name" value="MFS"/>
    <property type="match status" value="1"/>
</dbReference>
<evidence type="ECO:0000256" key="3">
    <source>
        <dbReference type="ARBA" id="ARBA00022692"/>
    </source>
</evidence>
<evidence type="ECO:0000256" key="1">
    <source>
        <dbReference type="ARBA" id="ARBA00004141"/>
    </source>
</evidence>